<gene>
    <name evidence="7" type="ORF">HW566_07540</name>
</gene>
<dbReference type="InterPro" id="IPR050109">
    <property type="entry name" value="HTH-type_TetR-like_transc_reg"/>
</dbReference>
<evidence type="ECO:0000256" key="1">
    <source>
        <dbReference type="ARBA" id="ARBA00022491"/>
    </source>
</evidence>
<keyword evidence="1" id="KW-0678">Repressor</keyword>
<dbReference type="InterPro" id="IPR009057">
    <property type="entry name" value="Homeodomain-like_sf"/>
</dbReference>
<reference evidence="7 8" key="1">
    <citation type="submission" date="2020-06" db="EMBL/GenBank/DDBJ databases">
        <authorList>
            <person name="Jo H."/>
        </authorList>
    </citation>
    <scope>NUCLEOTIDE SEQUENCE [LARGE SCALE GENOMIC DNA]</scope>
    <source>
        <strain evidence="7 8">I46</strain>
    </source>
</reference>
<dbReference type="Gene3D" id="1.10.357.10">
    <property type="entry name" value="Tetracycline Repressor, domain 2"/>
    <property type="match status" value="1"/>
</dbReference>
<evidence type="ECO:0000313" key="8">
    <source>
        <dbReference type="Proteomes" id="UP000509638"/>
    </source>
</evidence>
<dbReference type="Proteomes" id="UP000509638">
    <property type="component" value="Chromosome"/>
</dbReference>
<name>A0A7D5IYX1_9MICO</name>
<dbReference type="RefSeq" id="WP_178011723.1">
    <property type="nucleotide sequence ID" value="NZ_CP058316.1"/>
</dbReference>
<evidence type="ECO:0000313" key="7">
    <source>
        <dbReference type="EMBL" id="QLD11635.1"/>
    </source>
</evidence>
<dbReference type="GO" id="GO:0000976">
    <property type="term" value="F:transcription cis-regulatory region binding"/>
    <property type="evidence" value="ECO:0007669"/>
    <property type="project" value="TreeGrafter"/>
</dbReference>
<proteinExistence type="predicted"/>
<dbReference type="InterPro" id="IPR039538">
    <property type="entry name" value="BetI_C"/>
</dbReference>
<dbReference type="InterPro" id="IPR036271">
    <property type="entry name" value="Tet_transcr_reg_TetR-rel_C_sf"/>
</dbReference>
<protein>
    <submittedName>
        <fullName evidence="7">TetR family transcriptional regulator C-terminal domain-containing protein</fullName>
    </submittedName>
</protein>
<dbReference type="Pfam" id="PF13977">
    <property type="entry name" value="TetR_C_6"/>
    <property type="match status" value="1"/>
</dbReference>
<dbReference type="PANTHER" id="PTHR30055:SF234">
    <property type="entry name" value="HTH-TYPE TRANSCRIPTIONAL REGULATOR BETI"/>
    <property type="match status" value="1"/>
</dbReference>
<dbReference type="SUPFAM" id="SSF46689">
    <property type="entry name" value="Homeodomain-like"/>
    <property type="match status" value="1"/>
</dbReference>
<dbReference type="PROSITE" id="PS50977">
    <property type="entry name" value="HTH_TETR_2"/>
    <property type="match status" value="1"/>
</dbReference>
<organism evidence="7 8">
    <name type="scientific">Microbacterium oleivorans</name>
    <dbReference type="NCBI Taxonomy" id="273677"/>
    <lineage>
        <taxon>Bacteria</taxon>
        <taxon>Bacillati</taxon>
        <taxon>Actinomycetota</taxon>
        <taxon>Actinomycetes</taxon>
        <taxon>Micrococcales</taxon>
        <taxon>Microbacteriaceae</taxon>
        <taxon>Microbacterium</taxon>
    </lineage>
</organism>
<dbReference type="Pfam" id="PF00440">
    <property type="entry name" value="TetR_N"/>
    <property type="match status" value="1"/>
</dbReference>
<evidence type="ECO:0000256" key="4">
    <source>
        <dbReference type="ARBA" id="ARBA00023163"/>
    </source>
</evidence>
<dbReference type="GO" id="GO:0003700">
    <property type="term" value="F:DNA-binding transcription factor activity"/>
    <property type="evidence" value="ECO:0007669"/>
    <property type="project" value="TreeGrafter"/>
</dbReference>
<evidence type="ECO:0000256" key="3">
    <source>
        <dbReference type="ARBA" id="ARBA00023125"/>
    </source>
</evidence>
<keyword evidence="2" id="KW-0805">Transcription regulation</keyword>
<dbReference type="PANTHER" id="PTHR30055">
    <property type="entry name" value="HTH-TYPE TRANSCRIPTIONAL REGULATOR RUTR"/>
    <property type="match status" value="1"/>
</dbReference>
<keyword evidence="3 5" id="KW-0238">DNA-binding</keyword>
<evidence type="ECO:0000256" key="5">
    <source>
        <dbReference type="PROSITE-ProRule" id="PRU00335"/>
    </source>
</evidence>
<evidence type="ECO:0000256" key="2">
    <source>
        <dbReference type="ARBA" id="ARBA00023015"/>
    </source>
</evidence>
<keyword evidence="4" id="KW-0804">Transcription</keyword>
<dbReference type="EMBL" id="CP058316">
    <property type="protein sequence ID" value="QLD11635.1"/>
    <property type="molecule type" value="Genomic_DNA"/>
</dbReference>
<dbReference type="InterPro" id="IPR001647">
    <property type="entry name" value="HTH_TetR"/>
</dbReference>
<dbReference type="AlphaFoldDB" id="A0A7D5IYX1"/>
<feature type="domain" description="HTH tetR-type" evidence="6">
    <location>
        <begin position="15"/>
        <end position="75"/>
    </location>
</feature>
<evidence type="ECO:0000259" key="6">
    <source>
        <dbReference type="PROSITE" id="PS50977"/>
    </source>
</evidence>
<feature type="DNA-binding region" description="H-T-H motif" evidence="5">
    <location>
        <begin position="38"/>
        <end position="57"/>
    </location>
</feature>
<accession>A0A7D5IYX1</accession>
<dbReference type="SUPFAM" id="SSF48498">
    <property type="entry name" value="Tetracyclin repressor-like, C-terminal domain"/>
    <property type="match status" value="1"/>
</dbReference>
<sequence>MASKDPAVRSRRSGTERRAQIADAAERIAREHGLGAVTLRAVAAEIGVGSALVAHHAPSMDAVVAGAFEAIVAAELADLELLRAAAGDPVAAIGALLATLLDGTRSDVTLIWVQAWALGGRNDALAERVRAQTDAWVEFLERIVRDGVARGGFRVEDPAAVAAQLLGMIDGLNAHALVSWRDADARIALMSTAVEAMLGLTPGVLAARR</sequence>